<dbReference type="GO" id="GO:0006353">
    <property type="term" value="P:DNA-templated transcription termination"/>
    <property type="evidence" value="ECO:0007669"/>
    <property type="project" value="InterPro"/>
</dbReference>
<comment type="caution">
    <text evidence="4">The sequence shown here is derived from an EMBL/GenBank/DDBJ whole genome shotgun (WGS) entry which is preliminary data.</text>
</comment>
<dbReference type="Proteomes" id="UP000220752">
    <property type="component" value="Unassembled WGS sequence"/>
</dbReference>
<evidence type="ECO:0000259" key="3">
    <source>
        <dbReference type="Pfam" id="PF07498"/>
    </source>
</evidence>
<evidence type="ECO:0000259" key="2">
    <source>
        <dbReference type="Pfam" id="PF04233"/>
    </source>
</evidence>
<dbReference type="InterPro" id="IPR011112">
    <property type="entry name" value="Rho-like_N"/>
</dbReference>
<dbReference type="Pfam" id="PF07498">
    <property type="entry name" value="Rho_N"/>
    <property type="match status" value="1"/>
</dbReference>
<evidence type="ECO:0000256" key="1">
    <source>
        <dbReference type="SAM" id="MobiDB-lite"/>
    </source>
</evidence>
<dbReference type="AlphaFoldDB" id="A0A2A6Z7P8"/>
<feature type="domain" description="Rho termination factor-like N-terminal" evidence="3">
    <location>
        <begin position="649"/>
        <end position="679"/>
    </location>
</feature>
<feature type="region of interest" description="Disordered" evidence="1">
    <location>
        <begin position="1"/>
        <end position="27"/>
    </location>
</feature>
<keyword evidence="5" id="KW-1185">Reference proteome</keyword>
<evidence type="ECO:0000313" key="4">
    <source>
        <dbReference type="EMBL" id="PDX57390.1"/>
    </source>
</evidence>
<feature type="domain" description="Phage head morphogenesis" evidence="2">
    <location>
        <begin position="198"/>
        <end position="311"/>
    </location>
</feature>
<accession>A0A2A6Z7P8</accession>
<evidence type="ECO:0000313" key="5">
    <source>
        <dbReference type="Proteomes" id="UP000220752"/>
    </source>
</evidence>
<organism evidence="4 5">
    <name type="scientific">Faecalibacterium langellae</name>
    <dbReference type="NCBI Taxonomy" id="3435293"/>
    <lineage>
        <taxon>Bacteria</taxon>
        <taxon>Bacillati</taxon>
        <taxon>Bacillota</taxon>
        <taxon>Clostridia</taxon>
        <taxon>Eubacteriales</taxon>
        <taxon>Oscillospiraceae</taxon>
        <taxon>Faecalibacterium</taxon>
    </lineage>
</organism>
<dbReference type="EMBL" id="NMTQ01000037">
    <property type="protein sequence ID" value="PDX57390.1"/>
    <property type="molecule type" value="Genomic_DNA"/>
</dbReference>
<name>A0A2A6Z7P8_9FIRM</name>
<reference evidence="4 5" key="1">
    <citation type="journal article" date="2017" name="Front. Microbiol.">
        <title>New Insights into the Diversity of the Genus Faecalibacterium.</title>
        <authorList>
            <person name="Benevides L."/>
            <person name="Burman S."/>
            <person name="Martin R."/>
            <person name="Robert V."/>
            <person name="Thomas M."/>
            <person name="Miquel S."/>
            <person name="Chain F."/>
            <person name="Sokol H."/>
            <person name="Bermudez-Humaran L.G."/>
            <person name="Morrison M."/>
            <person name="Langella P."/>
            <person name="Azevedo V.A."/>
            <person name="Chatel J.M."/>
            <person name="Soares S."/>
        </authorList>
    </citation>
    <scope>NUCLEOTIDE SEQUENCE [LARGE SCALE GENOMIC DNA]</scope>
    <source>
        <strain evidence="5">CNCM I-4540</strain>
    </source>
</reference>
<dbReference type="InterPro" id="IPR006528">
    <property type="entry name" value="Phage_head_morphogenesis_dom"/>
</dbReference>
<dbReference type="Pfam" id="PF04233">
    <property type="entry name" value="Phage_Mu_F"/>
    <property type="match status" value="1"/>
</dbReference>
<protein>
    <submittedName>
        <fullName evidence="4">Uncharacterized protein</fullName>
    </submittedName>
</protein>
<gene>
    <name evidence="4" type="ORF">CGS46_12765</name>
</gene>
<proteinExistence type="predicted"/>
<sequence>MFSIRKARAPTPHDFVAKSKPKKSKAGKDALKKLNDYLNSASSEPMYFLHNFWKAQSNAITYKELREAIMNGYLDEATLQAWQQDYSLFVKSHLEPIWQQAAKAGADALAASASGGWVFDPMSDAMTAWIKDHGAEWVTKINDETRDAMRAMIEASTKGQFTVDELSRAIRPLIGLTEPQAAANLKYYASVKKSLLDNGVKADAATKKAREQAYKYADKQLRQRAYTIAITENAAAYCAGYREGAAQAQAQGYLGKGVYVFATADDEDVCPVCSALNGTETDAEGSYHIGTTKMAFKMGPHPPVHPRCRCAEYFEEKEPPVFLPQQPAQDVIQPWPGNLPDPSERAEDEGQAFVAGSLKVPDGMTSNGPVHLGNTGKMYDYTDANGWEWYFKPAQSKGGQYEPFRAYAQEAGYKVQSIVDPDTAVPVGVGTIDGKFGAFQEKVKTSAGGIDLEAWQLGAASDLPPEVTAQIQREHVTDWLLGNFDAHGENFLTDQEGRIVGIDKEQAFRYMGDAKSHVMSYTYHPNSAYGETEPVYNTLFRRFAEEDIDLSLQDTLPYIKRVESIPNKEYREIFRPYAEALHGQGKEAEKLLDEIVERKSTLRETYRTFYESLLTERTGTKASFVWADEAAAVAKQPLAAVQITPQAAKGMTVQDLKKIAKSQGVAYYSKMSKAQLVQAVTDPVKAAELSREVKAKAAANAAARKAKAQYTAPQATIPKGVKGAGEIFSDLSKVPTTQEGIPIASDRGSVEGLVLRARRMNIDGAEVYEVSGKLTQGTWARALKTIKPSSATEALEFEEASKTSAFFSSSGLSLGVNTKCRAVHDGEKTLQIYTHEGGEYYSWQGFFRARVPVTADGGFDAREMKKLLKTAGLDDLTETPTVEAEKRLIKSRLVWQNAPSRAPEYENLTSDALDKKLDEILKDLGIDQKRVDGVELRKVCDGYAVYYDPAQAKALKAAGADYVWCGVGSADSVVSIIQSGGLRSTNRRCLSGIRLTGASPSQDMRTGGADNVFTRIGVKNVHGKVRYDKSFCGSGYRLIIDEAELGRTDWYAYTGDNFGTTQPSTFHSRQGSEEFVRGQKEGYYQSGNEIMFRQGIPATSIQKIRCPGERERGRLLQAFRNAGITEVNGVPIEDFVEVGDLL</sequence>